<dbReference type="FunCoup" id="A8XF44">
    <property type="interactions" value="1406"/>
</dbReference>
<dbReference type="Proteomes" id="UP000008549">
    <property type="component" value="Unassembled WGS sequence"/>
</dbReference>
<organism evidence="2 3">
    <name type="scientific">Caenorhabditis briggsae</name>
    <dbReference type="NCBI Taxonomy" id="6238"/>
    <lineage>
        <taxon>Eukaryota</taxon>
        <taxon>Metazoa</taxon>
        <taxon>Ecdysozoa</taxon>
        <taxon>Nematoda</taxon>
        <taxon>Chromadorea</taxon>
        <taxon>Rhabditida</taxon>
        <taxon>Rhabditina</taxon>
        <taxon>Rhabditomorpha</taxon>
        <taxon>Rhabditoidea</taxon>
        <taxon>Rhabditidae</taxon>
        <taxon>Peloderinae</taxon>
        <taxon>Caenorhabditis</taxon>
    </lineage>
</organism>
<evidence type="ECO:0000313" key="2">
    <source>
        <dbReference type="EMBL" id="CAP31266.1"/>
    </source>
</evidence>
<sequence>MKRSEGEDDNDDVGEVYYVMYKIFFDKKLTFSKKFWKKNSPNLYQLNYYQKNQKFLTLIPKNYLTKKIPPAPHCRHPPRAPSPFLYDNTSLQQMWPRGLMDKAPDFESGDCRFESCREKNAPEFHFSRVVTSPNKSNNISSARYISLSLLLSVCKMQADFDFNIPYRQQAITRVVLPRPPPERRRHGCHIFCMECFKNVFLGTAAFKVYLMVAWCIGLAGLMYLQKPDEKFQENNKAILTIICLIYLLAQISGLLAVVTRVEKLFIPYCAVLIITTFVNIIVLSLAFVEEISRYLPIQKNLTKLPENTLIISLIYFIYNGFCLTSVFHLCDFDKKRILADRRRREEIAHRARIYNRLVELNERDRPVSINVDSPPKYSTLTNKSTICTPPPGYAQLKNLGYDDEEQLGQKSRRALFQETSSDEKQ</sequence>
<accession>A8XF44</accession>
<dbReference type="AlphaFoldDB" id="A8XF44"/>
<name>A8XF44_CAEBR</name>
<keyword evidence="1" id="KW-0472">Membrane</keyword>
<dbReference type="KEGG" id="cbr:CBG_12261"/>
<dbReference type="STRING" id="6238.A8XF44"/>
<protein>
    <submittedName>
        <fullName evidence="2">Protein CBG12261</fullName>
    </submittedName>
</protein>
<evidence type="ECO:0000313" key="4">
    <source>
        <dbReference type="WormBase" id="CBG12261"/>
    </source>
</evidence>
<dbReference type="InParanoid" id="A8XF44"/>
<feature type="transmembrane region" description="Helical" evidence="1">
    <location>
        <begin position="199"/>
        <end position="224"/>
    </location>
</feature>
<feature type="transmembrane region" description="Helical" evidence="1">
    <location>
        <begin position="236"/>
        <end position="259"/>
    </location>
</feature>
<dbReference type="RefSeq" id="XP_002642677.1">
    <property type="nucleotide sequence ID" value="XM_002642631.1"/>
</dbReference>
<dbReference type="CTD" id="8584671"/>
<reference evidence="2 3" key="1">
    <citation type="journal article" date="2003" name="PLoS Biol.">
        <title>The genome sequence of Caenorhabditis briggsae: a platform for comparative genomics.</title>
        <authorList>
            <person name="Stein L.D."/>
            <person name="Bao Z."/>
            <person name="Blasiar D."/>
            <person name="Blumenthal T."/>
            <person name="Brent M.R."/>
            <person name="Chen N."/>
            <person name="Chinwalla A."/>
            <person name="Clarke L."/>
            <person name="Clee C."/>
            <person name="Coghlan A."/>
            <person name="Coulson A."/>
            <person name="D'Eustachio P."/>
            <person name="Fitch D.H."/>
            <person name="Fulton L.A."/>
            <person name="Fulton R.E."/>
            <person name="Griffiths-Jones S."/>
            <person name="Harris T.W."/>
            <person name="Hillier L.W."/>
            <person name="Kamath R."/>
            <person name="Kuwabara P.E."/>
            <person name="Mardis E.R."/>
            <person name="Marra M.A."/>
            <person name="Miner T.L."/>
            <person name="Minx P."/>
            <person name="Mullikin J.C."/>
            <person name="Plumb R.W."/>
            <person name="Rogers J."/>
            <person name="Schein J.E."/>
            <person name="Sohrmann M."/>
            <person name="Spieth J."/>
            <person name="Stajich J.E."/>
            <person name="Wei C."/>
            <person name="Willey D."/>
            <person name="Wilson R.K."/>
            <person name="Durbin R."/>
            <person name="Waterston R.H."/>
        </authorList>
    </citation>
    <scope>NUCLEOTIDE SEQUENCE [LARGE SCALE GENOMIC DNA]</scope>
    <source>
        <strain evidence="2 3">AF16</strain>
    </source>
</reference>
<dbReference type="eggNOG" id="ENOG502THJV">
    <property type="taxonomic scope" value="Eukaryota"/>
</dbReference>
<evidence type="ECO:0000313" key="3">
    <source>
        <dbReference type="Proteomes" id="UP000008549"/>
    </source>
</evidence>
<gene>
    <name evidence="2 4" type="ORF">CBG12261</name>
    <name evidence="2" type="ORF">CBG_12261</name>
</gene>
<dbReference type="EMBL" id="HE600962">
    <property type="protein sequence ID" value="CAP31266.1"/>
    <property type="molecule type" value="Genomic_DNA"/>
</dbReference>
<feature type="transmembrane region" description="Helical" evidence="1">
    <location>
        <begin position="265"/>
        <end position="288"/>
    </location>
</feature>
<dbReference type="OMA" id="HRARIYN"/>
<proteinExistence type="predicted"/>
<dbReference type="WormBase" id="CBG12261">
    <property type="protein sequence ID" value="CBP39598"/>
    <property type="gene ID" value="WBGene00033236"/>
</dbReference>
<keyword evidence="1" id="KW-1133">Transmembrane helix</keyword>
<reference evidence="2 3" key="2">
    <citation type="journal article" date="2011" name="PLoS Genet.">
        <title>Caenorhabditis briggsae recombinant inbred line genotypes reveal inter-strain incompatibility and the evolution of recombination.</title>
        <authorList>
            <person name="Ross J.A."/>
            <person name="Koboldt D.C."/>
            <person name="Staisch J.E."/>
            <person name="Chamberlin H.M."/>
            <person name="Gupta B.P."/>
            <person name="Miller R.D."/>
            <person name="Baird S.E."/>
            <person name="Haag E.S."/>
        </authorList>
    </citation>
    <scope>NUCLEOTIDE SEQUENCE [LARGE SCALE GENOMIC DNA]</scope>
    <source>
        <strain evidence="2 3">AF16</strain>
    </source>
</reference>
<feature type="transmembrane region" description="Helical" evidence="1">
    <location>
        <begin position="309"/>
        <end position="329"/>
    </location>
</feature>
<evidence type="ECO:0000256" key="1">
    <source>
        <dbReference type="SAM" id="Phobius"/>
    </source>
</evidence>
<dbReference type="GeneID" id="8584671"/>
<keyword evidence="3" id="KW-1185">Reference proteome</keyword>
<dbReference type="HOGENOM" id="CLU_645969_0_0_1"/>
<keyword evidence="1" id="KW-0812">Transmembrane</keyword>